<sequence length="260" mass="27882">MRNLFPHSPLPDRQQGVSIISLLISLLIGLLVSIFAIHAYLDSKSAAHFHLALSVANENARFASSDLRRFLVMTGRNVGKGDDVFISTGADDGSPYIIDGTATSSSRVTVAYRSGYTCSGSPVDNSTARLRLDVQTSVNNQSELYCTTLDTDGSGTRQSLAEGIEHLEFIYGVDTDSDGYANSYTTAAAVTAANKWNSVVTIRAEILASSGSVRPGISSMPQQPTYYQVGANTVTPADRNKFYRRAGTTIALRNLNAIAK</sequence>
<dbReference type="EMBL" id="JRAA01000001">
    <property type="protein sequence ID" value="KHF25521.1"/>
    <property type="molecule type" value="Genomic_DNA"/>
</dbReference>
<dbReference type="Proteomes" id="UP000190962">
    <property type="component" value="Unassembled WGS sequence"/>
</dbReference>
<keyword evidence="1" id="KW-0812">Transmembrane</keyword>
<dbReference type="Proteomes" id="UP000030856">
    <property type="component" value="Unassembled WGS sequence"/>
</dbReference>
<proteinExistence type="predicted"/>
<dbReference type="STRING" id="2340.JV46_13850"/>
<dbReference type="AlphaFoldDB" id="A0A0B0HDJ9"/>
<keyword evidence="1" id="KW-1133">Transmembrane helix</keyword>
<comment type="caution">
    <text evidence="2">The sequence shown here is derived from an EMBL/GenBank/DDBJ whole genome shotgun (WGS) entry which is preliminary data.</text>
</comment>
<reference evidence="2 4" key="1">
    <citation type="journal article" date="2014" name="BMC Genomics">
        <title>The genome of the intracellular bacterium of the coastal bivalve, Solemya velum: a blueprint for thriving in and out of symbiosis.</title>
        <authorList>
            <person name="Dmytrenko O."/>
            <person name="Russell S.L."/>
            <person name="Loo W.T."/>
            <person name="Fontanez K.M."/>
            <person name="Liao L."/>
            <person name="Roeselers G."/>
            <person name="Sharma R."/>
            <person name="Stewart F.J."/>
            <person name="Newton I.L."/>
            <person name="Woyke T."/>
            <person name="Wu D."/>
            <person name="Lang J.M."/>
            <person name="Eisen J.A."/>
            <person name="Cavanaugh C.M."/>
        </authorList>
    </citation>
    <scope>NUCLEOTIDE SEQUENCE [LARGE SCALE GENOMIC DNA]</scope>
    <source>
        <strain evidence="2 4">WH</strain>
    </source>
</reference>
<dbReference type="RefSeq" id="WP_043115182.1">
    <property type="nucleotide sequence ID" value="NZ_JRAA01000001.1"/>
</dbReference>
<accession>A0A0B0HDJ9</accession>
<keyword evidence="1" id="KW-0472">Membrane</keyword>
<evidence type="ECO:0000313" key="2">
    <source>
        <dbReference type="EMBL" id="KHF25521.1"/>
    </source>
</evidence>
<evidence type="ECO:0000256" key="1">
    <source>
        <dbReference type="SAM" id="Phobius"/>
    </source>
</evidence>
<reference evidence="3 5" key="2">
    <citation type="submission" date="2016-11" db="EMBL/GenBank/DDBJ databases">
        <title>Mixed transmission modes and dynamic genome evolution in an obligate animal-bacterial symbiosis.</title>
        <authorList>
            <person name="Russell S.L."/>
            <person name="Corbett-Detig R.B."/>
            <person name="Cavanaugh C.M."/>
        </authorList>
    </citation>
    <scope>NUCLEOTIDE SEQUENCE [LARGE SCALE GENOMIC DNA]</scope>
    <source>
        <strain evidence="3">MA-KB16</strain>
    </source>
</reference>
<dbReference type="GO" id="GO:0043683">
    <property type="term" value="P:type IV pilus assembly"/>
    <property type="evidence" value="ECO:0007669"/>
    <property type="project" value="InterPro"/>
</dbReference>
<dbReference type="GeneID" id="86991472"/>
<keyword evidence="4" id="KW-1185">Reference proteome</keyword>
<feature type="transmembrane region" description="Helical" evidence="1">
    <location>
        <begin position="20"/>
        <end position="41"/>
    </location>
</feature>
<gene>
    <name evidence="2" type="primary">pilX</name>
    <name evidence="3" type="ORF">BOV88_05310</name>
    <name evidence="2" type="ORF">JV46_13850</name>
</gene>
<organism evidence="2 4">
    <name type="scientific">Solemya velum gill symbiont</name>
    <dbReference type="NCBI Taxonomy" id="2340"/>
    <lineage>
        <taxon>Bacteria</taxon>
        <taxon>Pseudomonadati</taxon>
        <taxon>Pseudomonadota</taxon>
        <taxon>Gammaproteobacteria</taxon>
        <taxon>sulfur-oxidizing symbionts</taxon>
    </lineage>
</organism>
<protein>
    <submittedName>
        <fullName evidence="2">Type IV pilus assembly protein PilX</fullName>
    </submittedName>
</protein>
<dbReference type="Pfam" id="PF16074">
    <property type="entry name" value="PilW"/>
    <property type="match status" value="1"/>
</dbReference>
<dbReference type="eggNOG" id="COG4966">
    <property type="taxonomic scope" value="Bacteria"/>
</dbReference>
<evidence type="ECO:0000313" key="5">
    <source>
        <dbReference type="Proteomes" id="UP000190962"/>
    </source>
</evidence>
<dbReference type="EMBL" id="MPNX01000005">
    <property type="protein sequence ID" value="OOY35353.1"/>
    <property type="molecule type" value="Genomic_DNA"/>
</dbReference>
<dbReference type="InterPro" id="IPR032092">
    <property type="entry name" value="PilW"/>
</dbReference>
<name>A0A0B0HDJ9_SOVGS</name>
<evidence type="ECO:0000313" key="3">
    <source>
        <dbReference type="EMBL" id="OOY35353.1"/>
    </source>
</evidence>
<evidence type="ECO:0000313" key="4">
    <source>
        <dbReference type="Proteomes" id="UP000030856"/>
    </source>
</evidence>